<dbReference type="InterPro" id="IPR027417">
    <property type="entry name" value="P-loop_NTPase"/>
</dbReference>
<evidence type="ECO:0000256" key="7">
    <source>
        <dbReference type="ARBA" id="ARBA00022839"/>
    </source>
</evidence>
<dbReference type="eggNOG" id="COG2887">
    <property type="taxonomic scope" value="Bacteria"/>
</dbReference>
<keyword evidence="10" id="KW-0234">DNA repair</keyword>
<dbReference type="SUPFAM" id="SSF52540">
    <property type="entry name" value="P-loop containing nucleoside triphosphate hydrolases"/>
    <property type="match status" value="1"/>
</dbReference>
<evidence type="ECO:0000256" key="15">
    <source>
        <dbReference type="PROSITE-ProRule" id="PRU00560"/>
    </source>
</evidence>
<dbReference type="InterPro" id="IPR011604">
    <property type="entry name" value="PDDEXK-like_dom_sf"/>
</dbReference>
<dbReference type="eggNOG" id="COG0210">
    <property type="taxonomic scope" value="Bacteria"/>
</dbReference>
<evidence type="ECO:0000256" key="9">
    <source>
        <dbReference type="ARBA" id="ARBA00023125"/>
    </source>
</evidence>
<dbReference type="Gene3D" id="1.10.486.10">
    <property type="entry name" value="PCRA, domain 4"/>
    <property type="match status" value="1"/>
</dbReference>
<comment type="catalytic activity">
    <reaction evidence="14">
        <text>ATP + H2O = ADP + phosphate + H(+)</text>
        <dbReference type="Rhea" id="RHEA:13065"/>
        <dbReference type="ChEBI" id="CHEBI:15377"/>
        <dbReference type="ChEBI" id="CHEBI:15378"/>
        <dbReference type="ChEBI" id="CHEBI:30616"/>
        <dbReference type="ChEBI" id="CHEBI:43474"/>
        <dbReference type="ChEBI" id="CHEBI:456216"/>
        <dbReference type="EC" id="5.6.2.4"/>
    </reaction>
</comment>
<evidence type="ECO:0000256" key="12">
    <source>
        <dbReference type="ARBA" id="ARBA00034617"/>
    </source>
</evidence>
<evidence type="ECO:0000256" key="13">
    <source>
        <dbReference type="ARBA" id="ARBA00034808"/>
    </source>
</evidence>
<keyword evidence="3 15" id="KW-0547">Nucleotide-binding</keyword>
<gene>
    <name evidence="18" type="ORF">HMPREF1650_09825</name>
</gene>
<evidence type="ECO:0000256" key="10">
    <source>
        <dbReference type="ARBA" id="ARBA00023204"/>
    </source>
</evidence>
<keyword evidence="4" id="KW-0227">DNA damage</keyword>
<keyword evidence="7" id="KW-0269">Exonuclease</keyword>
<organism evidence="18 19">
    <name type="scientific">Corynebacterium freneyi DNF00450</name>
    <dbReference type="NCBI Taxonomy" id="1287475"/>
    <lineage>
        <taxon>Bacteria</taxon>
        <taxon>Bacillati</taxon>
        <taxon>Actinomycetota</taxon>
        <taxon>Actinomycetes</taxon>
        <taxon>Mycobacteriales</taxon>
        <taxon>Corynebacteriaceae</taxon>
        <taxon>Corynebacterium</taxon>
    </lineage>
</organism>
<dbReference type="Pfam" id="PF12705">
    <property type="entry name" value="PDDEXK_1"/>
    <property type="match status" value="1"/>
</dbReference>
<dbReference type="Proteomes" id="UP000029548">
    <property type="component" value="Unassembled WGS sequence"/>
</dbReference>
<dbReference type="GO" id="GO:0003677">
    <property type="term" value="F:DNA binding"/>
    <property type="evidence" value="ECO:0007669"/>
    <property type="project" value="UniProtKB-KW"/>
</dbReference>
<dbReference type="AlphaFoldDB" id="A0A095Y0U8"/>
<dbReference type="RefSeq" id="WP_035122953.1">
    <property type="nucleotide sequence ID" value="NZ_JRNE01000066.1"/>
</dbReference>
<dbReference type="InterPro" id="IPR000212">
    <property type="entry name" value="DNA_helicase_UvrD/REP"/>
</dbReference>
<sequence length="1048" mass="110751">MNQMPAVRLTEPEAPARRTWEGPVAALFPGDDRLAELKVPGAAWQVVGGPGTGKSALLVDLAAAHVAAGWPADSVQVLAPSKEAASRLRDDVARRLPRSSGAGSGGMVRAVHSLAFALVRAAAVRAGKPEPALATGARQDAVIRELLEGHADAGGAYWPERLVPALRLRGMARQLRDLLLRAAERGVGADELERLGREHGVAEWVAAGTFLREYRQVTRLAWHEELNAAELVSAAVAAIDDDPSLVTEAGIRVLLVDDAEHLDPQSSELIRRLLPGVDLAVVTGDHDQSVLRFRGADSAFLDSVADPRRRIVLHSSWRTTPEIAVAANRVSSRLPGTPPERGIRGMRVGGERPAARVVVHDTGMGEQATIADFLRRAHLEDGVAWKDMAVLVRSGAGDSALHRSLARAGVPVRMDPTDVVLGEQRMVAALVLALRAVDEGLSPSEWERLLTGPLGNADPVTLTRLIRGVRRADLAGGRAMDRIVGLLAAEERTPEQEELIAGLPERERDVLAGPLHILDAGRAARDEGVEAVAWALWESSGLADHLMAASLRGGAAGSAADRDLDGVMTFFDFLGDLVEGDPSVTIAGVVREIAAHELPTGARDRRGAEREAVVILSAHAALGREWEAVAVAGVQEDVWPSLGRTGSVVGQGELVDLLDDGIEPGTPVSHAAERLAEERRLFHVAVSRARRRLLVTAVDAPDDEGSPSRFLAELGADVEVKSGADGAAAAPESPAAETAQDVTRVLSMGSLLAELRAAVLSESAGPVRREQAARQLARLAADGVPGADPSEWWGLADPSTDEPAESSPVRVSPSKVGKVLECPLRALLEQPASSDQMALGTAFHRAVEALEDGVAVEDAVQSFVRALPEIVDEPAWRIESMQREWAAAVQAWADWAAGSRAVGTEIGVRVPLDDDAVIAGRIDRLEEHPEGGYVIVDVKTGATVPSAAEVEKNPQLATYQLALAEGGVDGSGPMETSGGKLVYPRKPVADGPSVRVQSGLTPERLEQWRATVLDVAAALRGPGALATPGRHCDHCGVRLACPAKEGSR</sequence>
<dbReference type="InterPro" id="IPR038726">
    <property type="entry name" value="PDDEXK_AddAB-type"/>
</dbReference>
<dbReference type="GO" id="GO:0033202">
    <property type="term" value="C:DNA helicase complex"/>
    <property type="evidence" value="ECO:0007669"/>
    <property type="project" value="TreeGrafter"/>
</dbReference>
<keyword evidence="9" id="KW-0238">DNA-binding</keyword>
<accession>A0A095Y0U8</accession>
<comment type="similarity">
    <text evidence="1">Belongs to the helicase family. UvrD subfamily.</text>
</comment>
<evidence type="ECO:0000259" key="17">
    <source>
        <dbReference type="PROSITE" id="PS51217"/>
    </source>
</evidence>
<evidence type="ECO:0000256" key="6">
    <source>
        <dbReference type="ARBA" id="ARBA00022806"/>
    </source>
</evidence>
<name>A0A095Y0U8_9CORY</name>
<proteinExistence type="inferred from homology"/>
<evidence type="ECO:0000256" key="3">
    <source>
        <dbReference type="ARBA" id="ARBA00022741"/>
    </source>
</evidence>
<dbReference type="EC" id="5.6.2.4" evidence="13"/>
<comment type="caution">
    <text evidence="18">The sequence shown here is derived from an EMBL/GenBank/DDBJ whole genome shotgun (WGS) entry which is preliminary data.</text>
</comment>
<dbReference type="Gene3D" id="3.40.50.300">
    <property type="entry name" value="P-loop containing nucleotide triphosphate hydrolases"/>
    <property type="match status" value="2"/>
</dbReference>
<dbReference type="GO" id="GO:0005829">
    <property type="term" value="C:cytosol"/>
    <property type="evidence" value="ECO:0007669"/>
    <property type="project" value="TreeGrafter"/>
</dbReference>
<dbReference type="Pfam" id="PF00580">
    <property type="entry name" value="UvrD-helicase"/>
    <property type="match status" value="1"/>
</dbReference>
<evidence type="ECO:0000256" key="11">
    <source>
        <dbReference type="ARBA" id="ARBA00023235"/>
    </source>
</evidence>
<dbReference type="GO" id="GO:0043138">
    <property type="term" value="F:3'-5' DNA helicase activity"/>
    <property type="evidence" value="ECO:0007669"/>
    <property type="project" value="UniProtKB-EC"/>
</dbReference>
<feature type="binding site" evidence="15">
    <location>
        <begin position="48"/>
        <end position="55"/>
    </location>
    <ligand>
        <name>ATP</name>
        <dbReference type="ChEBI" id="CHEBI:30616"/>
    </ligand>
</feature>
<keyword evidence="2" id="KW-0540">Nuclease</keyword>
<evidence type="ECO:0000256" key="5">
    <source>
        <dbReference type="ARBA" id="ARBA00022801"/>
    </source>
</evidence>
<dbReference type="GO" id="GO:0000725">
    <property type="term" value="P:recombinational repair"/>
    <property type="evidence" value="ECO:0007669"/>
    <property type="project" value="TreeGrafter"/>
</dbReference>
<dbReference type="PANTHER" id="PTHR11070">
    <property type="entry name" value="UVRD / RECB / PCRA DNA HELICASE FAMILY MEMBER"/>
    <property type="match status" value="1"/>
</dbReference>
<evidence type="ECO:0000256" key="2">
    <source>
        <dbReference type="ARBA" id="ARBA00022722"/>
    </source>
</evidence>
<evidence type="ECO:0000313" key="18">
    <source>
        <dbReference type="EMBL" id="KGF15888.1"/>
    </source>
</evidence>
<evidence type="ECO:0000256" key="8">
    <source>
        <dbReference type="ARBA" id="ARBA00022840"/>
    </source>
</evidence>
<dbReference type="EMBL" id="JRNE01000066">
    <property type="protein sequence ID" value="KGF15888.1"/>
    <property type="molecule type" value="Genomic_DNA"/>
</dbReference>
<feature type="domain" description="UvrD-like helicase ATP-binding" evidence="16">
    <location>
        <begin position="27"/>
        <end position="320"/>
    </location>
</feature>
<protein>
    <recommendedName>
        <fullName evidence="13">DNA 3'-5' helicase</fullName>
        <ecNumber evidence="13">5.6.2.4</ecNumber>
    </recommendedName>
</protein>
<comment type="catalytic activity">
    <reaction evidence="12">
        <text>Couples ATP hydrolysis with the unwinding of duplex DNA by translocating in the 3'-5' direction.</text>
        <dbReference type="EC" id="5.6.2.4"/>
    </reaction>
</comment>
<feature type="domain" description="UvrD-like helicase C-terminal" evidence="17">
    <location>
        <begin position="321"/>
        <end position="623"/>
    </location>
</feature>
<dbReference type="GO" id="GO:0005524">
    <property type="term" value="F:ATP binding"/>
    <property type="evidence" value="ECO:0007669"/>
    <property type="project" value="UniProtKB-UniRule"/>
</dbReference>
<evidence type="ECO:0000256" key="4">
    <source>
        <dbReference type="ARBA" id="ARBA00022763"/>
    </source>
</evidence>
<keyword evidence="8 15" id="KW-0067">ATP-binding</keyword>
<keyword evidence="5 15" id="KW-0378">Hydrolase</keyword>
<dbReference type="InterPro" id="IPR014016">
    <property type="entry name" value="UvrD-like_ATP-bd"/>
</dbReference>
<dbReference type="PANTHER" id="PTHR11070:SF59">
    <property type="entry name" value="DNA 3'-5' HELICASE"/>
    <property type="match status" value="1"/>
</dbReference>
<dbReference type="Gene3D" id="3.90.320.10">
    <property type="match status" value="1"/>
</dbReference>
<keyword evidence="11" id="KW-0413">Isomerase</keyword>
<keyword evidence="6 15" id="KW-0347">Helicase</keyword>
<reference evidence="18 19" key="1">
    <citation type="submission" date="2014-07" db="EMBL/GenBank/DDBJ databases">
        <authorList>
            <person name="McCorrison J."/>
            <person name="Sanka R."/>
            <person name="Torralba M."/>
            <person name="Gillis M."/>
            <person name="Haft D.H."/>
            <person name="Methe B."/>
            <person name="Sutton G."/>
            <person name="Nelson K.E."/>
        </authorList>
    </citation>
    <scope>NUCLEOTIDE SEQUENCE [LARGE SCALE GENOMIC DNA]</scope>
    <source>
        <strain evidence="18 19">DNF00450</strain>
    </source>
</reference>
<evidence type="ECO:0000313" key="19">
    <source>
        <dbReference type="Proteomes" id="UP000029548"/>
    </source>
</evidence>
<evidence type="ECO:0000256" key="14">
    <source>
        <dbReference type="ARBA" id="ARBA00048988"/>
    </source>
</evidence>
<dbReference type="GO" id="GO:0004527">
    <property type="term" value="F:exonuclease activity"/>
    <property type="evidence" value="ECO:0007669"/>
    <property type="project" value="UniProtKB-KW"/>
</dbReference>
<dbReference type="InterPro" id="IPR013986">
    <property type="entry name" value="DExx_box_DNA_helicase_dom_sf"/>
</dbReference>
<evidence type="ECO:0000256" key="1">
    <source>
        <dbReference type="ARBA" id="ARBA00009922"/>
    </source>
</evidence>
<dbReference type="Pfam" id="PF13361">
    <property type="entry name" value="UvrD_C"/>
    <property type="match status" value="1"/>
</dbReference>
<dbReference type="PROSITE" id="PS51217">
    <property type="entry name" value="UVRD_HELICASE_CTER"/>
    <property type="match status" value="1"/>
</dbReference>
<dbReference type="Gene3D" id="1.10.10.160">
    <property type="match status" value="1"/>
</dbReference>
<evidence type="ECO:0000259" key="16">
    <source>
        <dbReference type="PROSITE" id="PS51198"/>
    </source>
</evidence>
<dbReference type="InterPro" id="IPR014017">
    <property type="entry name" value="DNA_helicase_UvrD-like_C"/>
</dbReference>
<dbReference type="PROSITE" id="PS51198">
    <property type="entry name" value="UVRD_HELICASE_ATP_BIND"/>
    <property type="match status" value="1"/>
</dbReference>